<organism evidence="1 2">
    <name type="scientific">Oculimacula yallundae</name>
    <dbReference type="NCBI Taxonomy" id="86028"/>
    <lineage>
        <taxon>Eukaryota</taxon>
        <taxon>Fungi</taxon>
        <taxon>Dikarya</taxon>
        <taxon>Ascomycota</taxon>
        <taxon>Pezizomycotina</taxon>
        <taxon>Leotiomycetes</taxon>
        <taxon>Helotiales</taxon>
        <taxon>Ploettnerulaceae</taxon>
        <taxon>Oculimacula</taxon>
    </lineage>
</organism>
<name>A0ABR4CIX5_9HELO</name>
<dbReference type="Proteomes" id="UP001595075">
    <property type="component" value="Unassembled WGS sequence"/>
</dbReference>
<comment type="caution">
    <text evidence="1">The sequence shown here is derived from an EMBL/GenBank/DDBJ whole genome shotgun (WGS) entry which is preliminary data.</text>
</comment>
<dbReference type="EMBL" id="JAZHXI010000008">
    <property type="protein sequence ID" value="KAL2069109.1"/>
    <property type="molecule type" value="Genomic_DNA"/>
</dbReference>
<protein>
    <submittedName>
        <fullName evidence="1">Uncharacterized protein</fullName>
    </submittedName>
</protein>
<reference evidence="1 2" key="1">
    <citation type="journal article" date="2024" name="Commun. Biol.">
        <title>Comparative genomic analysis of thermophilic fungi reveals convergent evolutionary adaptations and gene losses.</title>
        <authorList>
            <person name="Steindorff A.S."/>
            <person name="Aguilar-Pontes M.V."/>
            <person name="Robinson A.J."/>
            <person name="Andreopoulos B."/>
            <person name="LaButti K."/>
            <person name="Kuo A."/>
            <person name="Mondo S."/>
            <person name="Riley R."/>
            <person name="Otillar R."/>
            <person name="Haridas S."/>
            <person name="Lipzen A."/>
            <person name="Grimwood J."/>
            <person name="Schmutz J."/>
            <person name="Clum A."/>
            <person name="Reid I.D."/>
            <person name="Moisan M.C."/>
            <person name="Butler G."/>
            <person name="Nguyen T.T.M."/>
            <person name="Dewar K."/>
            <person name="Conant G."/>
            <person name="Drula E."/>
            <person name="Henrissat B."/>
            <person name="Hansel C."/>
            <person name="Singer S."/>
            <person name="Hutchinson M.I."/>
            <person name="de Vries R.P."/>
            <person name="Natvig D.O."/>
            <person name="Powell A.J."/>
            <person name="Tsang A."/>
            <person name="Grigoriev I.V."/>
        </authorList>
    </citation>
    <scope>NUCLEOTIDE SEQUENCE [LARGE SCALE GENOMIC DNA]</scope>
    <source>
        <strain evidence="1 2">CBS 494.80</strain>
    </source>
</reference>
<feature type="non-terminal residue" evidence="1">
    <location>
        <position position="79"/>
    </location>
</feature>
<sequence length="79" mass="9172">MTTITEESRKVAGDLSYHRPYPMPDRAYSWGIEIPCPRIRVQWHSESEVTVTNERQRPNKIGGLARSEMLWLLGRVGFI</sequence>
<evidence type="ECO:0000313" key="2">
    <source>
        <dbReference type="Proteomes" id="UP001595075"/>
    </source>
</evidence>
<gene>
    <name evidence="1" type="ORF">VTL71DRAFT_15447</name>
</gene>
<keyword evidence="2" id="KW-1185">Reference proteome</keyword>
<proteinExistence type="predicted"/>
<evidence type="ECO:0000313" key="1">
    <source>
        <dbReference type="EMBL" id="KAL2069109.1"/>
    </source>
</evidence>
<accession>A0ABR4CIX5</accession>